<keyword evidence="2" id="KW-0560">Oxidoreductase</keyword>
<proteinExistence type="predicted"/>
<evidence type="ECO:0000313" key="5">
    <source>
        <dbReference type="EMBL" id="GAA5169362.1"/>
    </source>
</evidence>
<reference evidence="6" key="1">
    <citation type="journal article" date="2019" name="Int. J. Syst. Evol. Microbiol.">
        <title>The Global Catalogue of Microorganisms (GCM) 10K type strain sequencing project: providing services to taxonomists for standard genome sequencing and annotation.</title>
        <authorList>
            <consortium name="The Broad Institute Genomics Platform"/>
            <consortium name="The Broad Institute Genome Sequencing Center for Infectious Disease"/>
            <person name="Wu L."/>
            <person name="Ma J."/>
        </authorList>
    </citation>
    <scope>NUCLEOTIDE SEQUENCE [LARGE SCALE GENOMIC DNA]</scope>
    <source>
        <strain evidence="6">JCM 18303</strain>
    </source>
</reference>
<dbReference type="PANTHER" id="PTHR11516">
    <property type="entry name" value="PYRUVATE DEHYDROGENASE E1 COMPONENT, ALPHA SUBUNIT BACTERIAL AND ORGANELLAR"/>
    <property type="match status" value="1"/>
</dbReference>
<protein>
    <submittedName>
        <fullName evidence="5">Thiamine pyrophosphate-dependent dehydrogenase E1 component subunit alpha</fullName>
    </submittedName>
</protein>
<dbReference type="CDD" id="cd02000">
    <property type="entry name" value="TPP_E1_PDC_ADC_BCADC"/>
    <property type="match status" value="1"/>
</dbReference>
<evidence type="ECO:0000256" key="1">
    <source>
        <dbReference type="ARBA" id="ARBA00001964"/>
    </source>
</evidence>
<organism evidence="5 6">
    <name type="scientific">Pseudonocardia eucalypti</name>
    <dbReference type="NCBI Taxonomy" id="648755"/>
    <lineage>
        <taxon>Bacteria</taxon>
        <taxon>Bacillati</taxon>
        <taxon>Actinomycetota</taxon>
        <taxon>Actinomycetes</taxon>
        <taxon>Pseudonocardiales</taxon>
        <taxon>Pseudonocardiaceae</taxon>
        <taxon>Pseudonocardia</taxon>
    </lineage>
</organism>
<evidence type="ECO:0000256" key="2">
    <source>
        <dbReference type="ARBA" id="ARBA00023002"/>
    </source>
</evidence>
<keyword evidence="3" id="KW-0786">Thiamine pyrophosphate</keyword>
<name>A0ABP9QYL5_9PSEU</name>
<sequence length="324" mass="34861">MTDKETRLGIYERMYRIFRTDESMRQQIMKGAVSVIYYSPRGQEGIPAAVSAALTADDYITTTYRGLHDTIAKGAPLKEVIAEIIGRSTGTSKGKGGIMHLNDPRVGVMATSGIVGGGVPIANGLALRSQMTGSPNVTVTYFGDGASNIGAFHESLNMAAVWKLPVVFVCQNNEYGEFTPRMESMNVKEVATRASSYGMPGVTVNGNDPDAMYDAARTAVERARAGEGPTLIEAMTYRFMGHVFGVDTMEYMPKEEMAAAMANDPVPAYRQRLIDQGATSEDEIAALEARVDAEVAEAVEFALNSPPPDPADTYTDVYAEVVPA</sequence>
<evidence type="ECO:0000313" key="6">
    <source>
        <dbReference type="Proteomes" id="UP001428817"/>
    </source>
</evidence>
<dbReference type="SUPFAM" id="SSF52518">
    <property type="entry name" value="Thiamin diphosphate-binding fold (THDP-binding)"/>
    <property type="match status" value="1"/>
</dbReference>
<dbReference type="RefSeq" id="WP_221498459.1">
    <property type="nucleotide sequence ID" value="NZ_BAABJP010000043.1"/>
</dbReference>
<accession>A0ABP9QYL5</accession>
<dbReference type="PANTHER" id="PTHR11516:SF60">
    <property type="entry name" value="PYRUVATE DEHYDROGENASE E1 COMPONENT SUBUNIT ALPHA"/>
    <property type="match status" value="1"/>
</dbReference>
<dbReference type="InterPro" id="IPR050642">
    <property type="entry name" value="PDH_E1_Alpha_Subunit"/>
</dbReference>
<dbReference type="InterPro" id="IPR001017">
    <property type="entry name" value="DH_E1"/>
</dbReference>
<comment type="cofactor">
    <cofactor evidence="1">
        <name>thiamine diphosphate</name>
        <dbReference type="ChEBI" id="CHEBI:58937"/>
    </cofactor>
</comment>
<gene>
    <name evidence="5" type="ORF">GCM10023321_64850</name>
</gene>
<keyword evidence="6" id="KW-1185">Reference proteome</keyword>
<feature type="domain" description="Dehydrogenase E1 component" evidence="4">
    <location>
        <begin position="13"/>
        <end position="310"/>
    </location>
</feature>
<dbReference type="Gene3D" id="3.40.50.970">
    <property type="match status" value="1"/>
</dbReference>
<dbReference type="EMBL" id="BAABJP010000043">
    <property type="protein sequence ID" value="GAA5169362.1"/>
    <property type="molecule type" value="Genomic_DNA"/>
</dbReference>
<evidence type="ECO:0000256" key="3">
    <source>
        <dbReference type="ARBA" id="ARBA00023052"/>
    </source>
</evidence>
<dbReference type="Proteomes" id="UP001428817">
    <property type="component" value="Unassembled WGS sequence"/>
</dbReference>
<evidence type="ECO:0000259" key="4">
    <source>
        <dbReference type="Pfam" id="PF00676"/>
    </source>
</evidence>
<dbReference type="InterPro" id="IPR029061">
    <property type="entry name" value="THDP-binding"/>
</dbReference>
<comment type="caution">
    <text evidence="5">The sequence shown here is derived from an EMBL/GenBank/DDBJ whole genome shotgun (WGS) entry which is preliminary data.</text>
</comment>
<dbReference type="Pfam" id="PF00676">
    <property type="entry name" value="E1_dh"/>
    <property type="match status" value="1"/>
</dbReference>